<dbReference type="GO" id="GO:0016787">
    <property type="term" value="F:hydrolase activity"/>
    <property type="evidence" value="ECO:0007669"/>
    <property type="project" value="UniProtKB-KW"/>
</dbReference>
<dbReference type="Pfam" id="PF08310">
    <property type="entry name" value="LGFP"/>
    <property type="match status" value="4"/>
</dbReference>
<dbReference type="KEGG" id="nsr:NS506_03686"/>
<dbReference type="GO" id="GO:0046872">
    <property type="term" value="F:metal ion binding"/>
    <property type="evidence" value="ECO:0007669"/>
    <property type="project" value="UniProtKB-KW"/>
</dbReference>
<protein>
    <submittedName>
        <fullName evidence="5">Protein PS1</fullName>
        <ecNumber evidence="5">3.5.1.-</ecNumber>
    </submittedName>
</protein>
<dbReference type="InterPro" id="IPR013207">
    <property type="entry name" value="LGFP"/>
</dbReference>
<sequence length="449" mass="48387">MRRIGRFVALAAAAAMAFGALVATAADAPPTRAAVFTRAYDTAAKNVTLTFDADWWSPGKPEEVVRILRDNGIVAGFSLTGRYVEKYPAQTRTLISAGHKLINHSYDHPYFTGLSQAERWAQLDRAEAAYNRLGYTAVGWFRAPYRDGYQDADVNADLAGRGYYLNYDWTFDTTGYAGASLDTILTRIRQYTVPGATIVMHLSDESTDTAALPSIISTLRDMGYGFTDPARSVTRGAIGAKYAALGAPRSALGVPRTEEMAVTAGASAVQWFTTGRIYWRNDIGAFEVHGAIGGKHAELGSLASFLGFPVTDESTAPDGSGQFNHFQGGSIYWSPASGPHTVYGAIRDKWSVLGWERGVLGYPLSDETGVTGGRASQFQGGNIYWSATTAAHEVHGAILTRYLQFGGTGSTLGLPISDEYTVEGGRRSDFQHGRIDWNATTGAVTVTTY</sequence>
<proteinExistence type="predicted"/>
<evidence type="ECO:0000256" key="2">
    <source>
        <dbReference type="ARBA" id="ARBA00022801"/>
    </source>
</evidence>
<dbReference type="EMBL" id="CP017839">
    <property type="protein sequence ID" value="APA97736.1"/>
    <property type="molecule type" value="Genomic_DNA"/>
</dbReference>
<dbReference type="Proteomes" id="UP000180166">
    <property type="component" value="Chromosome"/>
</dbReference>
<evidence type="ECO:0000313" key="5">
    <source>
        <dbReference type="EMBL" id="APA97736.1"/>
    </source>
</evidence>
<dbReference type="GeneID" id="93376247"/>
<dbReference type="SUPFAM" id="SSF88713">
    <property type="entry name" value="Glycoside hydrolase/deacetylase"/>
    <property type="match status" value="1"/>
</dbReference>
<feature type="chain" id="PRO_5044745659" evidence="3">
    <location>
        <begin position="26"/>
        <end position="449"/>
    </location>
</feature>
<dbReference type="PANTHER" id="PTHR10587">
    <property type="entry name" value="GLYCOSYL TRANSFERASE-RELATED"/>
    <property type="match status" value="1"/>
</dbReference>
<dbReference type="InterPro" id="IPR002509">
    <property type="entry name" value="NODB_dom"/>
</dbReference>
<dbReference type="Pfam" id="PF01522">
    <property type="entry name" value="Polysacc_deac_1"/>
    <property type="match status" value="1"/>
</dbReference>
<dbReference type="PANTHER" id="PTHR10587:SF133">
    <property type="entry name" value="CHITIN DEACETYLASE 1-RELATED"/>
    <property type="match status" value="1"/>
</dbReference>
<dbReference type="AlphaFoldDB" id="A0ABC8AUP4"/>
<reference evidence="5 6" key="1">
    <citation type="submission" date="2016-10" db="EMBL/GenBank/DDBJ databases">
        <title>Genome sequence of Nocardia seriolae strain EM150506, isolated from Anguila japonica.</title>
        <authorList>
            <person name="Han H.-J."/>
        </authorList>
    </citation>
    <scope>NUCLEOTIDE SEQUENCE [LARGE SCALE GENOMIC DNA]</scope>
    <source>
        <strain evidence="5 6">EM150506</strain>
    </source>
</reference>
<feature type="domain" description="NodB homology" evidence="4">
    <location>
        <begin position="45"/>
        <end position="227"/>
    </location>
</feature>
<evidence type="ECO:0000256" key="1">
    <source>
        <dbReference type="ARBA" id="ARBA00022723"/>
    </source>
</evidence>
<dbReference type="CDD" id="cd10917">
    <property type="entry name" value="CE4_NodB_like_6s_7s"/>
    <property type="match status" value="1"/>
</dbReference>
<keyword evidence="1" id="KW-0479">Metal-binding</keyword>
<dbReference type="InterPro" id="IPR050248">
    <property type="entry name" value="Polysacc_deacetylase_ArnD"/>
</dbReference>
<organism evidence="5 6">
    <name type="scientific">Nocardia seriolae</name>
    <dbReference type="NCBI Taxonomy" id="37332"/>
    <lineage>
        <taxon>Bacteria</taxon>
        <taxon>Bacillati</taxon>
        <taxon>Actinomycetota</taxon>
        <taxon>Actinomycetes</taxon>
        <taxon>Mycobacteriales</taxon>
        <taxon>Nocardiaceae</taxon>
        <taxon>Nocardia</taxon>
    </lineage>
</organism>
<feature type="signal peptide" evidence="3">
    <location>
        <begin position="1"/>
        <end position="25"/>
    </location>
</feature>
<gene>
    <name evidence="5" type="ORF">NS506_03686</name>
</gene>
<dbReference type="RefSeq" id="WP_081986219.1">
    <property type="nucleotide sequence ID" value="NZ_AP028458.1"/>
</dbReference>
<dbReference type="PROSITE" id="PS51677">
    <property type="entry name" value="NODB"/>
    <property type="match status" value="1"/>
</dbReference>
<dbReference type="EC" id="3.5.1.-" evidence="5"/>
<keyword evidence="3" id="KW-0732">Signal</keyword>
<evidence type="ECO:0000313" key="6">
    <source>
        <dbReference type="Proteomes" id="UP000180166"/>
    </source>
</evidence>
<keyword evidence="2 5" id="KW-0378">Hydrolase</keyword>
<evidence type="ECO:0000256" key="3">
    <source>
        <dbReference type="SAM" id="SignalP"/>
    </source>
</evidence>
<evidence type="ECO:0000259" key="4">
    <source>
        <dbReference type="PROSITE" id="PS51677"/>
    </source>
</evidence>
<name>A0ABC8AUP4_9NOCA</name>
<dbReference type="Gene3D" id="3.20.20.370">
    <property type="entry name" value="Glycoside hydrolase/deacetylase"/>
    <property type="match status" value="1"/>
</dbReference>
<accession>A0ABC8AUP4</accession>
<dbReference type="InterPro" id="IPR011330">
    <property type="entry name" value="Glyco_hydro/deAcase_b/a-brl"/>
</dbReference>